<comment type="similarity">
    <text evidence="1">Belongs to the short-chain dehydrogenases/reductases (SDR) family.</text>
</comment>
<dbReference type="PANTHER" id="PTHR24320">
    <property type="entry name" value="RETINOL DEHYDROGENASE"/>
    <property type="match status" value="1"/>
</dbReference>
<dbReference type="SUPFAM" id="SSF51735">
    <property type="entry name" value="NAD(P)-binding Rossmann-fold domains"/>
    <property type="match status" value="1"/>
</dbReference>
<keyword evidence="6" id="KW-1185">Reference proteome</keyword>
<keyword evidence="3" id="KW-0560">Oxidoreductase</keyword>
<evidence type="ECO:0000256" key="3">
    <source>
        <dbReference type="ARBA" id="ARBA00023002"/>
    </source>
</evidence>
<evidence type="ECO:0000256" key="4">
    <source>
        <dbReference type="SAM" id="Phobius"/>
    </source>
</evidence>
<comment type="caution">
    <text evidence="5">The sequence shown here is derived from an EMBL/GenBank/DDBJ whole genome shotgun (WGS) entry which is preliminary data.</text>
</comment>
<dbReference type="GO" id="GO:0016491">
    <property type="term" value="F:oxidoreductase activity"/>
    <property type="evidence" value="ECO:0007669"/>
    <property type="project" value="UniProtKB-KW"/>
</dbReference>
<dbReference type="InterPro" id="IPR036291">
    <property type="entry name" value="NAD(P)-bd_dom_sf"/>
</dbReference>
<dbReference type="AlphaFoldDB" id="A0A9P4S8E3"/>
<name>A0A9P4S8E3_9PEZI</name>
<evidence type="ECO:0000256" key="1">
    <source>
        <dbReference type="ARBA" id="ARBA00006484"/>
    </source>
</evidence>
<dbReference type="Gene3D" id="3.40.50.720">
    <property type="entry name" value="NAD(P)-binding Rossmann-like Domain"/>
    <property type="match status" value="1"/>
</dbReference>
<dbReference type="Proteomes" id="UP000799429">
    <property type="component" value="Unassembled WGS sequence"/>
</dbReference>
<dbReference type="PANTHER" id="PTHR24320:SF282">
    <property type="entry name" value="WW DOMAIN-CONTAINING OXIDOREDUCTASE"/>
    <property type="match status" value="1"/>
</dbReference>
<feature type="transmembrane region" description="Helical" evidence="4">
    <location>
        <begin position="21"/>
        <end position="40"/>
    </location>
</feature>
<reference evidence="5" key="1">
    <citation type="journal article" date="2020" name="Stud. Mycol.">
        <title>101 Dothideomycetes genomes: a test case for predicting lifestyles and emergence of pathogens.</title>
        <authorList>
            <person name="Haridas S."/>
            <person name="Albert R."/>
            <person name="Binder M."/>
            <person name="Bloem J."/>
            <person name="Labutti K."/>
            <person name="Salamov A."/>
            <person name="Andreopoulos B."/>
            <person name="Baker S."/>
            <person name="Barry K."/>
            <person name="Bills G."/>
            <person name="Bluhm B."/>
            <person name="Cannon C."/>
            <person name="Castanera R."/>
            <person name="Culley D."/>
            <person name="Daum C."/>
            <person name="Ezra D."/>
            <person name="Gonzalez J."/>
            <person name="Henrissat B."/>
            <person name="Kuo A."/>
            <person name="Liang C."/>
            <person name="Lipzen A."/>
            <person name="Lutzoni F."/>
            <person name="Magnuson J."/>
            <person name="Mondo S."/>
            <person name="Nolan M."/>
            <person name="Ohm R."/>
            <person name="Pangilinan J."/>
            <person name="Park H.-J."/>
            <person name="Ramirez L."/>
            <person name="Alfaro M."/>
            <person name="Sun H."/>
            <person name="Tritt A."/>
            <person name="Yoshinaga Y."/>
            <person name="Zwiers L.-H."/>
            <person name="Turgeon B."/>
            <person name="Goodwin S."/>
            <person name="Spatafora J."/>
            <person name="Crous P."/>
            <person name="Grigoriev I."/>
        </authorList>
    </citation>
    <scope>NUCLEOTIDE SEQUENCE</scope>
    <source>
        <strain evidence="5">CBS 101060</strain>
    </source>
</reference>
<keyword evidence="4" id="KW-0812">Transmembrane</keyword>
<proteinExistence type="inferred from homology"/>
<evidence type="ECO:0000313" key="6">
    <source>
        <dbReference type="Proteomes" id="UP000799429"/>
    </source>
</evidence>
<sequence>MSSRGKMRCRVVNGQDMTGQEYLRIFIVTGATAGIGYYTVQNLAAHNAKVYLCVRSAEKGDDTVLAIKKLYPKADLQVLVMDHTSLATVVSASESFLSHSLTKDGHATEWQTNYLAHWVFTCRLLPCLLRTAKVSKPGDLTKDIGMTQYGQSKLANILHAKTLHRLYGPNSQHAKGGKGEIWTSAVHPRASRIFSQLAGRTTDANLQRLLKFFNFFGGYVNGDIGSYTSVFCGASSEMKSEQSGKYFVRIAKVASHADPLSPSAKNDVVRDKLEQWTQKTMSLEGWV</sequence>
<keyword evidence="4" id="KW-1133">Transmembrane helix</keyword>
<dbReference type="OrthoDB" id="191139at2759"/>
<dbReference type="InterPro" id="IPR002347">
    <property type="entry name" value="SDR_fam"/>
</dbReference>
<protein>
    <submittedName>
        <fullName evidence="5">NAD(P)-binding protein</fullName>
    </submittedName>
</protein>
<gene>
    <name evidence="5" type="ORF">M501DRAFT_1006466</name>
</gene>
<dbReference type="EMBL" id="MU006098">
    <property type="protein sequence ID" value="KAF2837991.1"/>
    <property type="molecule type" value="Genomic_DNA"/>
</dbReference>
<organism evidence="5 6">
    <name type="scientific">Patellaria atrata CBS 101060</name>
    <dbReference type="NCBI Taxonomy" id="1346257"/>
    <lineage>
        <taxon>Eukaryota</taxon>
        <taxon>Fungi</taxon>
        <taxon>Dikarya</taxon>
        <taxon>Ascomycota</taxon>
        <taxon>Pezizomycotina</taxon>
        <taxon>Dothideomycetes</taxon>
        <taxon>Dothideomycetes incertae sedis</taxon>
        <taxon>Patellariales</taxon>
        <taxon>Patellariaceae</taxon>
        <taxon>Patellaria</taxon>
    </lineage>
</organism>
<accession>A0A9P4S8E3</accession>
<keyword evidence="2" id="KW-0521">NADP</keyword>
<dbReference type="Pfam" id="PF00106">
    <property type="entry name" value="adh_short"/>
    <property type="match status" value="1"/>
</dbReference>
<keyword evidence="4" id="KW-0472">Membrane</keyword>
<evidence type="ECO:0000313" key="5">
    <source>
        <dbReference type="EMBL" id="KAF2837991.1"/>
    </source>
</evidence>
<evidence type="ECO:0000256" key="2">
    <source>
        <dbReference type="ARBA" id="ARBA00022857"/>
    </source>
</evidence>